<evidence type="ECO:0000256" key="11">
    <source>
        <dbReference type="RuleBase" id="RU366037"/>
    </source>
</evidence>
<evidence type="ECO:0000259" key="13">
    <source>
        <dbReference type="Pfam" id="PF08389"/>
    </source>
</evidence>
<dbReference type="Proteomes" id="UP000270230">
    <property type="component" value="Unassembled WGS sequence"/>
</dbReference>
<dbReference type="Pfam" id="PF19282">
    <property type="entry name" value="Exportin-T"/>
    <property type="match status" value="1"/>
</dbReference>
<dbReference type="Gene3D" id="1.25.10.10">
    <property type="entry name" value="Leucine-rich Repeat Variant"/>
    <property type="match status" value="1"/>
</dbReference>
<keyword evidence="5 11" id="KW-0963">Cytoplasm</keyword>
<dbReference type="GO" id="GO:0008033">
    <property type="term" value="P:tRNA processing"/>
    <property type="evidence" value="ECO:0007669"/>
    <property type="project" value="UniProtKB-KW"/>
</dbReference>
<evidence type="ECO:0000256" key="8">
    <source>
        <dbReference type="ARBA" id="ARBA00022884"/>
    </source>
</evidence>
<dbReference type="FunFam" id="1.25.10.10:FF:000355">
    <property type="entry name" value="Exportin-T"/>
    <property type="match status" value="1"/>
</dbReference>
<dbReference type="GO" id="GO:0031267">
    <property type="term" value="F:small GTPase binding"/>
    <property type="evidence" value="ECO:0007669"/>
    <property type="project" value="InterPro"/>
</dbReference>
<evidence type="ECO:0000256" key="12">
    <source>
        <dbReference type="SAM" id="Phobius"/>
    </source>
</evidence>
<dbReference type="InterPro" id="IPR011989">
    <property type="entry name" value="ARM-like"/>
</dbReference>
<feature type="transmembrane region" description="Helical" evidence="12">
    <location>
        <begin position="123"/>
        <end position="145"/>
    </location>
</feature>
<comment type="caution">
    <text evidence="15">The sequence shown here is derived from an EMBL/GenBank/DDBJ whole genome shotgun (WGS) entry which is preliminary data.</text>
</comment>
<evidence type="ECO:0000256" key="10">
    <source>
        <dbReference type="ARBA" id="ARBA00025147"/>
    </source>
</evidence>
<proteinExistence type="inferred from homology"/>
<evidence type="ECO:0000256" key="5">
    <source>
        <dbReference type="ARBA" id="ARBA00022490"/>
    </source>
</evidence>
<evidence type="ECO:0000256" key="2">
    <source>
        <dbReference type="ARBA" id="ARBA00009466"/>
    </source>
</evidence>
<evidence type="ECO:0000256" key="6">
    <source>
        <dbReference type="ARBA" id="ARBA00022555"/>
    </source>
</evidence>
<keyword evidence="8 11" id="KW-0694">RNA-binding</keyword>
<feature type="domain" description="Exportin-1/Importin-beta-like" evidence="13">
    <location>
        <begin position="510"/>
        <end position="658"/>
    </location>
</feature>
<dbReference type="SUPFAM" id="SSF48371">
    <property type="entry name" value="ARM repeat"/>
    <property type="match status" value="1"/>
</dbReference>
<comment type="function">
    <text evidence="10">tRNA nucleus export receptor which facilitates tRNA translocation across the nuclear pore complex. Involved in pre-tRNA splicing, probably by affecting the interaction of pre-tRNA with splicing endonuclease.</text>
</comment>
<dbReference type="PANTHER" id="PTHR15952">
    <property type="entry name" value="EXPORTIN-T/LOS1"/>
    <property type="match status" value="1"/>
</dbReference>
<dbReference type="VEuPathDB" id="FungiDB:BTJ68_08672"/>
<evidence type="ECO:0000259" key="14">
    <source>
        <dbReference type="Pfam" id="PF19282"/>
    </source>
</evidence>
<feature type="transmembrane region" description="Helical" evidence="12">
    <location>
        <begin position="214"/>
        <end position="235"/>
    </location>
</feature>
<dbReference type="OrthoDB" id="26399at2759"/>
<feature type="transmembrane region" description="Helical" evidence="12">
    <location>
        <begin position="279"/>
        <end position="303"/>
    </location>
</feature>
<dbReference type="EMBL" id="QWIN01000479">
    <property type="protein sequence ID" value="RMY51111.1"/>
    <property type="molecule type" value="Genomic_DNA"/>
</dbReference>
<keyword evidence="9 11" id="KW-0539">Nucleus</keyword>
<sequence length="1426" mass="159152">MCPEALISDGLAGVDAEQDLGSVLTALIGHTNQGKHIRHSQPPTTAALPAKQMYSISAHPPTLQPWRHEELQCWIAKRYLAEQSLATRLIIDAAPGVTEISLRPTKMMLQRPYIAYGWRIPKAMIALLVLELPLTVATLTLYGVADPNTYRTKLWQNGYDEGFNSAPNSILYDYANYRTPHVPMVWSAYLVQFNIVISVFSTFILLVKATMFVLHCWIPILSVVIHLGLLGLYAASLKFQSTPDMSDPDHPSPGLPWYLSKGCGYATKSNHGYCMQARAVFGMTCVMVALFSIYILFSCYSLIATDTERAEREESRQSDIEMKKVLSYSPDAELSQEEKWERNRQIFLNLPKTPNTPGYGMKNPMTPRTVAFTQLSGESGQAPMNSRGPTGGLKFREHNNSEHVKMDTQVEQAIEIAFDPRTEQQLKAQAYDFLNRLRVDPNGWQVCLTLFTRTPSPSEVVRLVCLEIVNNAVQTAQLDHQSLLYVKESLLGYVRQWYTPGSTNLDVPGMQNKITQTVTYLFTQLYTSDWPTFFDDFRTLAGEPSELGVTNPAATVMYLRIIGSVHDEIADQMIPRTPEEQKRHSDLKDLIRTRDVSKIAVTWQEILSKWRQLDLNITEMCLRTIAKWVNWIDVNLVLDGTVQNALLELAGQQGSFQSDSKEAKARDAAIDTFTETVGKKMLPNDKVELIKYLNLGSIVGQLIATPALSQMRNTPQYDTDLAETVAKLVNNVMFDIVRVLDSDSVDASTQSKADELRQTFMPFLLRFFSDEYDEICSAVIPSLTDLLTMLRRNVKSKGAAPSQYNDMLQPILDAIIAKMKYDETAEWGEEEDVEDEAEFQELRKRLHVLQQTVAAIDEQLYIDTLTRVVADTFSQLGSNELSWQELDLAMHEMYLFGELAVRNSGLYSKSVPSSVASERLLQMMAKMVESGLAAHPHPAIQLQFMEIVVRYVQYFEHNPESVPKVLESFVTFAHHENSRIRLRAWYLFQRFVRHLRAQLGDFAQNIVQAIGDLLAIKAELPEDRDEDDISSEDNGQSVDATFTSQLFLFETVGVVASTTAVPVDTKVAIAKSVIEPLSGDLHQHLSSAKNGDARAILQVHHIIMAFGSLAYGFSDWMPGTKSGGPPEPEVSAEFLKASEAILAALEAVKQSFDVRNAARNAFSRYLGVLGSQVLPQLPRWIDGLLSTASSNDEMAMFLRTLGQVVYGFKAEIYDILDQLLSPLLQQVFAGLSQPTAGTDDEIQLRELKQQYLNFILVILNNDLAAVLISPANQGTFDAYLSTLTRFSCDPSDPQSARLAFSALMRMASIWGGPDIAVGSTDAPAPAMPGFDSFMLTQFAPLPWALLSAPGFNPGDAQMRSVLQEAGSLQYIMLRKAGNAYSEQLQNELRNLGAGDDAVQSYMTSIAGSDLIAFRKFFASFVQQAKR</sequence>
<accession>A0A3M7CG83</accession>
<dbReference type="InterPro" id="IPR045546">
    <property type="entry name" value="Exportin-T_C"/>
</dbReference>
<dbReference type="InterPro" id="IPR016024">
    <property type="entry name" value="ARM-type_fold"/>
</dbReference>
<gene>
    <name evidence="15" type="ORF">D0865_06526</name>
</gene>
<comment type="subcellular location">
    <subcellularLocation>
        <location evidence="1 11">Cytoplasm</location>
    </subcellularLocation>
    <subcellularLocation>
        <location evidence="11">Nucleus</location>
    </subcellularLocation>
    <text evidence="11">Shuttles between the nucleus and the cytoplasm.</text>
</comment>
<dbReference type="Pfam" id="PF08389">
    <property type="entry name" value="Xpo1"/>
    <property type="match status" value="1"/>
</dbReference>
<keyword evidence="12" id="KW-1133">Transmembrane helix</keyword>
<dbReference type="PANTHER" id="PTHR15952:SF11">
    <property type="entry name" value="EXPORTIN-T"/>
    <property type="match status" value="1"/>
</dbReference>
<evidence type="ECO:0000313" key="15">
    <source>
        <dbReference type="EMBL" id="RMY51111.1"/>
    </source>
</evidence>
<keyword evidence="4 11" id="KW-0813">Transport</keyword>
<keyword evidence="7" id="KW-0819">tRNA processing</keyword>
<evidence type="ECO:0000256" key="1">
    <source>
        <dbReference type="ARBA" id="ARBA00004496"/>
    </source>
</evidence>
<evidence type="ECO:0000256" key="7">
    <source>
        <dbReference type="ARBA" id="ARBA00022694"/>
    </source>
</evidence>
<evidence type="ECO:0000256" key="3">
    <source>
        <dbReference type="ARBA" id="ARBA00018928"/>
    </source>
</evidence>
<organism evidence="15 16">
    <name type="scientific">Hortaea werneckii</name>
    <name type="common">Black yeast</name>
    <name type="synonym">Cladosporium werneckii</name>
    <dbReference type="NCBI Taxonomy" id="91943"/>
    <lineage>
        <taxon>Eukaryota</taxon>
        <taxon>Fungi</taxon>
        <taxon>Dikarya</taxon>
        <taxon>Ascomycota</taxon>
        <taxon>Pezizomycotina</taxon>
        <taxon>Dothideomycetes</taxon>
        <taxon>Dothideomycetidae</taxon>
        <taxon>Mycosphaerellales</taxon>
        <taxon>Teratosphaeriaceae</taxon>
        <taxon>Hortaea</taxon>
    </lineage>
</organism>
<evidence type="ECO:0000256" key="4">
    <source>
        <dbReference type="ARBA" id="ARBA00022448"/>
    </source>
</evidence>
<feature type="domain" description="Exportin-T C-terminal" evidence="14">
    <location>
        <begin position="748"/>
        <end position="1424"/>
    </location>
</feature>
<dbReference type="GO" id="GO:0071528">
    <property type="term" value="P:tRNA re-export from nucleus"/>
    <property type="evidence" value="ECO:0007669"/>
    <property type="project" value="UniProtKB-UniRule"/>
</dbReference>
<reference evidence="15 16" key="1">
    <citation type="journal article" date="2018" name="BMC Genomics">
        <title>Genomic evidence for intraspecific hybridization in a clonal and extremely halotolerant yeast.</title>
        <authorList>
            <person name="Gostincar C."/>
            <person name="Stajich J.E."/>
            <person name="Zupancic J."/>
            <person name="Zalar P."/>
            <person name="Gunde-Cimerman N."/>
        </authorList>
    </citation>
    <scope>NUCLEOTIDE SEQUENCE [LARGE SCALE GENOMIC DNA]</scope>
    <source>
        <strain evidence="15 16">EXF-151</strain>
    </source>
</reference>
<dbReference type="InterPro" id="IPR040017">
    <property type="entry name" value="XPOT"/>
</dbReference>
<protein>
    <recommendedName>
        <fullName evidence="3 11">Exportin-T</fullName>
    </recommendedName>
    <alternativeName>
        <fullName evidence="11">Exportin(tRNA)</fullName>
    </alternativeName>
    <alternativeName>
        <fullName evidence="11">tRNA exportin</fullName>
    </alternativeName>
</protein>
<dbReference type="InterPro" id="IPR013598">
    <property type="entry name" value="Exportin-1/Importin-b-like"/>
</dbReference>
<keyword evidence="12" id="KW-0472">Membrane</keyword>
<dbReference type="GO" id="GO:0016363">
    <property type="term" value="C:nuclear matrix"/>
    <property type="evidence" value="ECO:0007669"/>
    <property type="project" value="TreeGrafter"/>
</dbReference>
<dbReference type="GO" id="GO:0005643">
    <property type="term" value="C:nuclear pore"/>
    <property type="evidence" value="ECO:0007669"/>
    <property type="project" value="TreeGrafter"/>
</dbReference>
<keyword evidence="6 11" id="KW-0820">tRNA-binding</keyword>
<comment type="similarity">
    <text evidence="2 11">Belongs to the exportin family.</text>
</comment>
<feature type="transmembrane region" description="Helical" evidence="12">
    <location>
        <begin position="186"/>
        <end position="207"/>
    </location>
</feature>
<keyword evidence="12" id="KW-0812">Transmembrane</keyword>
<evidence type="ECO:0000313" key="16">
    <source>
        <dbReference type="Proteomes" id="UP000270230"/>
    </source>
</evidence>
<name>A0A3M7CG83_HORWE</name>
<dbReference type="GO" id="GO:0000049">
    <property type="term" value="F:tRNA binding"/>
    <property type="evidence" value="ECO:0007669"/>
    <property type="project" value="UniProtKB-UniRule"/>
</dbReference>
<dbReference type="GO" id="GO:0005737">
    <property type="term" value="C:cytoplasm"/>
    <property type="evidence" value="ECO:0007669"/>
    <property type="project" value="UniProtKB-SubCell"/>
</dbReference>
<evidence type="ECO:0000256" key="9">
    <source>
        <dbReference type="ARBA" id="ARBA00023242"/>
    </source>
</evidence>